<keyword evidence="5 6" id="KW-0694">RNA-binding</keyword>
<dbReference type="STRING" id="999894.TDIS_1951"/>
<gene>
    <name evidence="8" type="ORF">TDIS_1951</name>
</gene>
<dbReference type="Pfam" id="PF01189">
    <property type="entry name" value="Methyltr_RsmB-F"/>
    <property type="match status" value="1"/>
</dbReference>
<feature type="binding site" evidence="6">
    <location>
        <position position="141"/>
    </location>
    <ligand>
        <name>S-adenosyl-L-methionine</name>
        <dbReference type="ChEBI" id="CHEBI:59789"/>
    </ligand>
</feature>
<evidence type="ECO:0000313" key="9">
    <source>
        <dbReference type="Proteomes" id="UP000078390"/>
    </source>
</evidence>
<name>A0A179D3A7_9BACT</name>
<dbReference type="GO" id="GO:0008757">
    <property type="term" value="F:S-adenosylmethionine-dependent methyltransferase activity"/>
    <property type="evidence" value="ECO:0007669"/>
    <property type="project" value="InterPro"/>
</dbReference>
<keyword evidence="9" id="KW-1185">Reference proteome</keyword>
<dbReference type="AlphaFoldDB" id="A0A179D3A7"/>
<dbReference type="PRINTS" id="PR02008">
    <property type="entry name" value="RCMTFAMILY"/>
</dbReference>
<dbReference type="RefSeq" id="WP_068671690.1">
    <property type="nucleotide sequence ID" value="NZ_LWLG01000019.1"/>
</dbReference>
<dbReference type="InterPro" id="IPR029063">
    <property type="entry name" value="SAM-dependent_MTases_sf"/>
</dbReference>
<feature type="domain" description="SAM-dependent MTase RsmB/NOP-type" evidence="7">
    <location>
        <begin position="25"/>
        <end position="308"/>
    </location>
</feature>
<dbReference type="PATRIC" id="fig|999894.6.peg.1949"/>
<dbReference type="CDD" id="cd02440">
    <property type="entry name" value="AdoMet_MTases"/>
    <property type="match status" value="1"/>
</dbReference>
<feature type="binding site" evidence="6">
    <location>
        <begin position="117"/>
        <end position="123"/>
    </location>
    <ligand>
        <name>S-adenosyl-L-methionine</name>
        <dbReference type="ChEBI" id="CHEBI:59789"/>
    </ligand>
</feature>
<dbReference type="PROSITE" id="PS51686">
    <property type="entry name" value="SAM_MT_RSMB_NOP"/>
    <property type="match status" value="1"/>
</dbReference>
<comment type="caution">
    <text evidence="6">Lacks conserved residue(s) required for the propagation of feature annotation.</text>
</comment>
<dbReference type="GO" id="GO:0006396">
    <property type="term" value="P:RNA processing"/>
    <property type="evidence" value="ECO:0007669"/>
    <property type="project" value="InterPro"/>
</dbReference>
<dbReference type="Gene3D" id="3.30.70.1170">
    <property type="entry name" value="Sun protein, domain 3"/>
    <property type="match status" value="1"/>
</dbReference>
<dbReference type="PROSITE" id="PS01153">
    <property type="entry name" value="NOL1_NOP2_SUN"/>
    <property type="match status" value="1"/>
</dbReference>
<keyword evidence="3 6" id="KW-0808">Transferase</keyword>
<sequence length="309" mass="34774">MEKASSLAEDYFSRYQDLIPNYESFLNALSEPLPLYFRLNTLKTQDPDRVVRGLARQGFEVTPVEAVPWFFRVEPRDISLGNTDEYYLGLIYPMTLSSSLPVYALDPRPGEIILDLCAAPGSKTTQIAQLTEDQAIVVANDKRLDRITALVANLRRLGVASVVTTVYRGEQFPLGTTFDKVLVDAPCSGEGRYRKGYEGELLFHKEGHTNLPAIQKGLIVRAYDLLRPGGILVYSTCTINPEENEAVVDYLLRKRQAEVLSWEAPLPSHPGLTEWEGKPFHPELVKAKRFYAHEIGAVGFFVVKLRRQV</sequence>
<dbReference type="EMBL" id="LWLG01000019">
    <property type="protein sequence ID" value="OAQ19952.1"/>
    <property type="molecule type" value="Genomic_DNA"/>
</dbReference>
<feature type="binding site" evidence="6">
    <location>
        <position position="184"/>
    </location>
    <ligand>
        <name>S-adenosyl-L-methionine</name>
        <dbReference type="ChEBI" id="CHEBI:59789"/>
    </ligand>
</feature>
<evidence type="ECO:0000256" key="2">
    <source>
        <dbReference type="ARBA" id="ARBA00022603"/>
    </source>
</evidence>
<dbReference type="InterPro" id="IPR023267">
    <property type="entry name" value="RCMT"/>
</dbReference>
<evidence type="ECO:0000256" key="6">
    <source>
        <dbReference type="PROSITE-ProRule" id="PRU01023"/>
    </source>
</evidence>
<feature type="active site" description="Nucleophile" evidence="6">
    <location>
        <position position="237"/>
    </location>
</feature>
<dbReference type="OrthoDB" id="9810297at2"/>
<keyword evidence="2 6" id="KW-0489">Methyltransferase</keyword>
<evidence type="ECO:0000313" key="8">
    <source>
        <dbReference type="EMBL" id="OAQ19952.1"/>
    </source>
</evidence>
<dbReference type="InterPro" id="IPR001678">
    <property type="entry name" value="MeTrfase_RsmB-F_NOP2_dom"/>
</dbReference>
<evidence type="ECO:0000256" key="5">
    <source>
        <dbReference type="ARBA" id="ARBA00022884"/>
    </source>
</evidence>
<reference evidence="8 9" key="1">
    <citation type="submission" date="2016-04" db="EMBL/GenBank/DDBJ databases">
        <title>Genome analysis of Thermosulfurimonas dismutans, the first thermophilic sulfur-disproportionating bacterium of the phylum Thermodesulfobacteria.</title>
        <authorList>
            <person name="Mardanov A.V."/>
            <person name="Beletsky A.V."/>
            <person name="Kadnikov V.V."/>
            <person name="Slobodkin A.I."/>
            <person name="Ravin N.V."/>
        </authorList>
    </citation>
    <scope>NUCLEOTIDE SEQUENCE [LARGE SCALE GENOMIC DNA]</scope>
    <source>
        <strain evidence="8 9">S95</strain>
    </source>
</reference>
<dbReference type="PANTHER" id="PTHR22807:SF30">
    <property type="entry name" value="28S RRNA (CYTOSINE(4447)-C(5))-METHYLTRANSFERASE-RELATED"/>
    <property type="match status" value="1"/>
</dbReference>
<dbReference type="Proteomes" id="UP000078390">
    <property type="component" value="Unassembled WGS sequence"/>
</dbReference>
<dbReference type="Gene3D" id="3.40.50.150">
    <property type="entry name" value="Vaccinia Virus protein VP39"/>
    <property type="match status" value="1"/>
</dbReference>
<dbReference type="GO" id="GO:0001510">
    <property type="term" value="P:RNA methylation"/>
    <property type="evidence" value="ECO:0007669"/>
    <property type="project" value="InterPro"/>
</dbReference>
<evidence type="ECO:0000256" key="1">
    <source>
        <dbReference type="ARBA" id="ARBA00007494"/>
    </source>
</evidence>
<organism evidence="8 9">
    <name type="scientific">Thermosulfurimonas dismutans</name>
    <dbReference type="NCBI Taxonomy" id="999894"/>
    <lineage>
        <taxon>Bacteria</taxon>
        <taxon>Pseudomonadati</taxon>
        <taxon>Thermodesulfobacteriota</taxon>
        <taxon>Thermodesulfobacteria</taxon>
        <taxon>Thermodesulfobacteriales</taxon>
        <taxon>Thermodesulfobacteriaceae</taxon>
        <taxon>Thermosulfurimonas</taxon>
    </lineage>
</organism>
<protein>
    <submittedName>
        <fullName evidence="8">tRNA m5C48-49 methylase</fullName>
    </submittedName>
</protein>
<evidence type="ECO:0000256" key="3">
    <source>
        <dbReference type="ARBA" id="ARBA00022679"/>
    </source>
</evidence>
<comment type="caution">
    <text evidence="8">The sequence shown here is derived from an EMBL/GenBank/DDBJ whole genome shotgun (WGS) entry which is preliminary data.</text>
</comment>
<dbReference type="InterPro" id="IPR018314">
    <property type="entry name" value="RsmB/NOL1/NOP2-like_CS"/>
</dbReference>
<dbReference type="SUPFAM" id="SSF53335">
    <property type="entry name" value="S-adenosyl-L-methionine-dependent methyltransferases"/>
    <property type="match status" value="1"/>
</dbReference>
<dbReference type="GO" id="GO:0008173">
    <property type="term" value="F:RNA methyltransferase activity"/>
    <property type="evidence" value="ECO:0007669"/>
    <property type="project" value="InterPro"/>
</dbReference>
<keyword evidence="4 6" id="KW-0949">S-adenosyl-L-methionine</keyword>
<proteinExistence type="inferred from homology"/>
<dbReference type="InterPro" id="IPR049560">
    <property type="entry name" value="MeTrfase_RsmB-F_NOP2_cat"/>
</dbReference>
<dbReference type="PANTHER" id="PTHR22807">
    <property type="entry name" value="NOP2 YEAST -RELATED NOL1/NOP2/FMU SUN DOMAIN-CONTAINING"/>
    <property type="match status" value="1"/>
</dbReference>
<dbReference type="GO" id="GO:0003723">
    <property type="term" value="F:RNA binding"/>
    <property type="evidence" value="ECO:0007669"/>
    <property type="project" value="UniProtKB-UniRule"/>
</dbReference>
<accession>A0A179D3A7</accession>
<comment type="similarity">
    <text evidence="1 6">Belongs to the class I-like SAM-binding methyltransferase superfamily. RsmB/NOP family.</text>
</comment>
<dbReference type="InterPro" id="IPR011023">
    <property type="entry name" value="Nop2p"/>
</dbReference>
<evidence type="ECO:0000256" key="4">
    <source>
        <dbReference type="ARBA" id="ARBA00022691"/>
    </source>
</evidence>
<evidence type="ECO:0000259" key="7">
    <source>
        <dbReference type="PROSITE" id="PS51686"/>
    </source>
</evidence>
<dbReference type="NCBIfam" id="TIGR00446">
    <property type="entry name" value="nop2p"/>
    <property type="match status" value="1"/>
</dbReference>